<name>A0A0F9E8A4_9ZZZZ</name>
<feature type="region of interest" description="Disordered" evidence="1">
    <location>
        <begin position="273"/>
        <end position="305"/>
    </location>
</feature>
<organism evidence="3">
    <name type="scientific">marine sediment metagenome</name>
    <dbReference type="NCBI Taxonomy" id="412755"/>
    <lineage>
        <taxon>unclassified sequences</taxon>
        <taxon>metagenomes</taxon>
        <taxon>ecological metagenomes</taxon>
    </lineage>
</organism>
<accession>A0A0F9E8A4</accession>
<dbReference type="AlphaFoldDB" id="A0A0F9E8A4"/>
<dbReference type="InterPro" id="IPR036779">
    <property type="entry name" value="LysM_dom_sf"/>
</dbReference>
<feature type="domain" description="LysM" evidence="2">
    <location>
        <begin position="307"/>
        <end position="356"/>
    </location>
</feature>
<sequence length="358" mass="39720">MKTHVWIASTSWDYEKSDGEQTRPVRNDDTKLPIDAVWFRVISGRNYLGDEEVKRLRDIYEAQGIAFYGVVVPLALVDYALQRRQALSALRLCRGLEFDVEPYSGYLGSETGIQAWLENVLVPVRHTIDSSPNPIDHGKDISLCYDPREQWLDGWDFAKAIQLSDSLAPMVYTGMYSGQDHWGEPIDAIRAARAQCPSDKVFRPILQTYSIDPSDTMTAFNEAVRINGHPILFRRGVTPVEIWNAIEAIGGLVPVEEEDELSSREYQELSGRIDSITLTPGPPGPQGPQGPPGRDLTAAPPGPTTPKVYTVVHGDTLSGIAVKHGVDAGRWTEIPNIPANVRADPRELQAGTRLIIPW</sequence>
<evidence type="ECO:0000259" key="2">
    <source>
        <dbReference type="PROSITE" id="PS51782"/>
    </source>
</evidence>
<dbReference type="InterPro" id="IPR018392">
    <property type="entry name" value="LysM"/>
</dbReference>
<dbReference type="CDD" id="cd00118">
    <property type="entry name" value="LysM"/>
    <property type="match status" value="1"/>
</dbReference>
<dbReference type="Gene3D" id="3.10.350.10">
    <property type="entry name" value="LysM domain"/>
    <property type="match status" value="1"/>
</dbReference>
<dbReference type="SMART" id="SM00257">
    <property type="entry name" value="LysM"/>
    <property type="match status" value="1"/>
</dbReference>
<evidence type="ECO:0000313" key="3">
    <source>
        <dbReference type="EMBL" id="KKL26086.1"/>
    </source>
</evidence>
<gene>
    <name evidence="3" type="ORF">LCGC14_2398830</name>
</gene>
<feature type="compositionally biased region" description="Pro residues" evidence="1">
    <location>
        <begin position="280"/>
        <end position="291"/>
    </location>
</feature>
<dbReference type="SUPFAM" id="SSF54106">
    <property type="entry name" value="LysM domain"/>
    <property type="match status" value="1"/>
</dbReference>
<evidence type="ECO:0000256" key="1">
    <source>
        <dbReference type="SAM" id="MobiDB-lite"/>
    </source>
</evidence>
<comment type="caution">
    <text evidence="3">The sequence shown here is derived from an EMBL/GenBank/DDBJ whole genome shotgun (WGS) entry which is preliminary data.</text>
</comment>
<dbReference type="EMBL" id="LAZR01035967">
    <property type="protein sequence ID" value="KKL26086.1"/>
    <property type="molecule type" value="Genomic_DNA"/>
</dbReference>
<dbReference type="Pfam" id="PF01476">
    <property type="entry name" value="LysM"/>
    <property type="match status" value="1"/>
</dbReference>
<proteinExistence type="predicted"/>
<dbReference type="PROSITE" id="PS51782">
    <property type="entry name" value="LYSM"/>
    <property type="match status" value="1"/>
</dbReference>
<reference evidence="3" key="1">
    <citation type="journal article" date="2015" name="Nature">
        <title>Complex archaea that bridge the gap between prokaryotes and eukaryotes.</title>
        <authorList>
            <person name="Spang A."/>
            <person name="Saw J.H."/>
            <person name="Jorgensen S.L."/>
            <person name="Zaremba-Niedzwiedzka K."/>
            <person name="Martijn J."/>
            <person name="Lind A.E."/>
            <person name="van Eijk R."/>
            <person name="Schleper C."/>
            <person name="Guy L."/>
            <person name="Ettema T.J."/>
        </authorList>
    </citation>
    <scope>NUCLEOTIDE SEQUENCE</scope>
</reference>
<protein>
    <recommendedName>
        <fullName evidence="2">LysM domain-containing protein</fullName>
    </recommendedName>
</protein>